<evidence type="ECO:0000313" key="1">
    <source>
        <dbReference type="EMBL" id="KOG46293.1"/>
    </source>
</evidence>
<organism evidence="1 2">
    <name type="scientific">Streptomyces virginiae</name>
    <name type="common">Streptomyces cinnamonensis</name>
    <dbReference type="NCBI Taxonomy" id="1961"/>
    <lineage>
        <taxon>Bacteria</taxon>
        <taxon>Bacillati</taxon>
        <taxon>Actinomycetota</taxon>
        <taxon>Actinomycetes</taxon>
        <taxon>Kitasatosporales</taxon>
        <taxon>Streptomycetaceae</taxon>
        <taxon>Streptomyces</taxon>
    </lineage>
</organism>
<accession>A0A0L8M7C8</accession>
<comment type="caution">
    <text evidence="1">The sequence shown here is derived from an EMBL/GenBank/DDBJ whole genome shotgun (WGS) entry which is preliminary data.</text>
</comment>
<dbReference type="PATRIC" id="fig|1961.12.peg.6191"/>
<dbReference type="EMBL" id="LGUV01000352">
    <property type="protein sequence ID" value="KOG46293.1"/>
    <property type="molecule type" value="Genomic_DNA"/>
</dbReference>
<reference evidence="2" key="1">
    <citation type="submission" date="2015-07" db="EMBL/GenBank/DDBJ databases">
        <authorList>
            <consortium name="Consortium for Microbial Forensics and Genomics (microFORGE)"/>
            <person name="Knight B.M."/>
            <person name="Roberts D.P."/>
            <person name="Lin D."/>
            <person name="Hari K."/>
            <person name="Fletcher J."/>
            <person name="Melcher U."/>
            <person name="Blagden T."/>
            <person name="Winegar R.A."/>
        </authorList>
    </citation>
    <scope>NUCLEOTIDE SEQUENCE [LARGE SCALE GENOMIC DNA]</scope>
    <source>
        <strain evidence="2">NRRL B-1447</strain>
    </source>
</reference>
<name>A0A0L8M7C8_STRVG</name>
<dbReference type="Proteomes" id="UP000037084">
    <property type="component" value="Unassembled WGS sequence"/>
</dbReference>
<gene>
    <name evidence="1" type="ORF">ADK75_27790</name>
</gene>
<sequence length="94" mass="10433">MPEAAPVARLPITNDGRNRLSLVLEPWGSEEWVEPGEKVTVITIGTADGDRPWSGTRSPHEPFEVQYCADMLVVWANGSVTIVEDSEGNELIRW</sequence>
<protein>
    <submittedName>
        <fullName evidence="1">Uncharacterized protein</fullName>
    </submittedName>
</protein>
<evidence type="ECO:0000313" key="2">
    <source>
        <dbReference type="Proteomes" id="UP000037084"/>
    </source>
</evidence>
<dbReference type="AlphaFoldDB" id="A0A0L8M7C8"/>
<proteinExistence type="predicted"/>